<evidence type="ECO:0000256" key="6">
    <source>
        <dbReference type="SAM" id="Phobius"/>
    </source>
</evidence>
<dbReference type="OMA" id="PRMKIQM"/>
<accession>R7Z625</accession>
<dbReference type="Gene3D" id="1.20.1250.20">
    <property type="entry name" value="MFS general substrate transporter like domains"/>
    <property type="match status" value="1"/>
</dbReference>
<dbReference type="EMBL" id="JH767619">
    <property type="protein sequence ID" value="EON69597.1"/>
    <property type="molecule type" value="Genomic_DNA"/>
</dbReference>
<dbReference type="GO" id="GO:0022857">
    <property type="term" value="F:transmembrane transporter activity"/>
    <property type="evidence" value="ECO:0007669"/>
    <property type="project" value="InterPro"/>
</dbReference>
<sequence>MAHEKAPHFEVMSDGQEHRHPTTIELHHDHVAAEAIGGRAHQISYTSPSFVGTMTATCMAGISGYLGWVLPANTLVLINQAIGPSPNIIWVAVSWTTGFAVGFLLVGRLSDIFGRRWFFICSSILALIGNIIGASAQSIDMLIATNTINGLAAAGQLSFSVVMGELVSNKARGPVNAIVLSTSLPFAVFGPPIARAFYENLALQWRWSYILGVIVNVVAIVLYFFFYHPPTYEMLHVGGKSKMRQLRSLDWLGIFLFTMGLTVFLIGLNWGGSVYPWRSGQVLGALLAGIATLAIFCVWEAFCKLDYPLMPMRLFRNIKYDAIVACASIGAMVYYSQTVAWPSMVGALYTTDVGEIGWLSCAVGGGLLLGQIMAGIGVRYLPRMKIQMTVASVILVAFVAALASSTENTRSRAVAFLVIGTAAAGYVENLTLSTMALVWEPDDIGLVAGTLGAIRTAAGAIAVSMYSSILTTELSRFLPQYVPPAAAAAGLPQASIPALFAAITAGDFTTVPGITPDIISTVRQAVKHAYSMSFRTVFLCTLPFGAILLVSAVICPNVEDYLTDEVARRLQGTGLKEHIVKVEHTEAV</sequence>
<feature type="transmembrane region" description="Helical" evidence="6">
    <location>
        <begin position="282"/>
        <end position="299"/>
    </location>
</feature>
<dbReference type="InterPro" id="IPR010573">
    <property type="entry name" value="MFS_Str1/Tri12-like"/>
</dbReference>
<dbReference type="PROSITE" id="PS00216">
    <property type="entry name" value="SUGAR_TRANSPORT_1"/>
    <property type="match status" value="1"/>
</dbReference>
<feature type="transmembrane region" description="Helical" evidence="6">
    <location>
        <begin position="320"/>
        <end position="336"/>
    </location>
</feature>
<keyword evidence="4 6" id="KW-1133">Transmembrane helix</keyword>
<evidence type="ECO:0000259" key="7">
    <source>
        <dbReference type="PROSITE" id="PS50850"/>
    </source>
</evidence>
<feature type="transmembrane region" description="Helical" evidence="6">
    <location>
        <begin position="88"/>
        <end position="105"/>
    </location>
</feature>
<dbReference type="RefSeq" id="XP_007784914.1">
    <property type="nucleotide sequence ID" value="XM_007786724.1"/>
</dbReference>
<evidence type="ECO:0000256" key="4">
    <source>
        <dbReference type="ARBA" id="ARBA00022989"/>
    </source>
</evidence>
<keyword evidence="3 6" id="KW-0812">Transmembrane</keyword>
<feature type="transmembrane region" description="Helical" evidence="6">
    <location>
        <begin position="206"/>
        <end position="227"/>
    </location>
</feature>
<keyword evidence="2" id="KW-0813">Transport</keyword>
<dbReference type="InterPro" id="IPR053791">
    <property type="entry name" value="MFS_Tri12-like"/>
</dbReference>
<evidence type="ECO:0000256" key="2">
    <source>
        <dbReference type="ARBA" id="ARBA00022448"/>
    </source>
</evidence>
<evidence type="ECO:0000313" key="8">
    <source>
        <dbReference type="EMBL" id="EON69597.1"/>
    </source>
</evidence>
<dbReference type="SUPFAM" id="SSF103473">
    <property type="entry name" value="MFS general substrate transporter"/>
    <property type="match status" value="2"/>
</dbReference>
<protein>
    <recommendedName>
        <fullName evidence="7">Major facilitator superfamily (MFS) profile domain-containing protein</fullName>
    </recommendedName>
</protein>
<dbReference type="InterPro" id="IPR036259">
    <property type="entry name" value="MFS_trans_sf"/>
</dbReference>
<feature type="transmembrane region" description="Helical" evidence="6">
    <location>
        <begin position="536"/>
        <end position="555"/>
    </location>
</feature>
<dbReference type="InterPro" id="IPR020846">
    <property type="entry name" value="MFS_dom"/>
</dbReference>
<feature type="transmembrane region" description="Helical" evidence="6">
    <location>
        <begin position="412"/>
        <end position="432"/>
    </location>
</feature>
<dbReference type="PANTHER" id="PTHR23501:SF109">
    <property type="entry name" value="MAJOR FACILITATOR SUPERFAMILY (MFS) PROFILE DOMAIN-CONTAINING PROTEIN-RELATED"/>
    <property type="match status" value="1"/>
</dbReference>
<feature type="transmembrane region" description="Helical" evidence="6">
    <location>
        <begin position="356"/>
        <end position="376"/>
    </location>
</feature>
<evidence type="ECO:0000256" key="3">
    <source>
        <dbReference type="ARBA" id="ARBA00022692"/>
    </source>
</evidence>
<proteinExistence type="predicted"/>
<name>R7Z625_CONA1</name>
<feature type="domain" description="Major facilitator superfamily (MFS) profile" evidence="7">
    <location>
        <begin position="52"/>
        <end position="559"/>
    </location>
</feature>
<evidence type="ECO:0000256" key="1">
    <source>
        <dbReference type="ARBA" id="ARBA00004141"/>
    </source>
</evidence>
<gene>
    <name evidence="8" type="ORF">W97_08857</name>
</gene>
<keyword evidence="9" id="KW-1185">Reference proteome</keyword>
<evidence type="ECO:0000313" key="9">
    <source>
        <dbReference type="Proteomes" id="UP000016924"/>
    </source>
</evidence>
<dbReference type="Proteomes" id="UP000016924">
    <property type="component" value="Unassembled WGS sequence"/>
</dbReference>
<feature type="transmembrane region" description="Helical" evidence="6">
    <location>
        <begin position="117"/>
        <end position="136"/>
    </location>
</feature>
<organism evidence="8 9">
    <name type="scientific">Coniosporium apollinis (strain CBS 100218)</name>
    <name type="common">Rock-inhabiting black yeast</name>
    <dbReference type="NCBI Taxonomy" id="1168221"/>
    <lineage>
        <taxon>Eukaryota</taxon>
        <taxon>Fungi</taxon>
        <taxon>Dikarya</taxon>
        <taxon>Ascomycota</taxon>
        <taxon>Pezizomycotina</taxon>
        <taxon>Dothideomycetes</taxon>
        <taxon>Dothideomycetes incertae sedis</taxon>
        <taxon>Coniosporium</taxon>
    </lineage>
</organism>
<comment type="subcellular location">
    <subcellularLocation>
        <location evidence="1">Membrane</location>
        <topology evidence="1">Multi-pass membrane protein</topology>
    </subcellularLocation>
</comment>
<dbReference type="GeneID" id="19906168"/>
<dbReference type="PANTHER" id="PTHR23501">
    <property type="entry name" value="MAJOR FACILITATOR SUPERFAMILY"/>
    <property type="match status" value="1"/>
</dbReference>
<dbReference type="HOGENOM" id="CLU_000960_25_2_1"/>
<dbReference type="eggNOG" id="KOG0254">
    <property type="taxonomic scope" value="Eukaryota"/>
</dbReference>
<keyword evidence="5 6" id="KW-0472">Membrane</keyword>
<feature type="transmembrane region" description="Helical" evidence="6">
    <location>
        <begin position="444"/>
        <end position="469"/>
    </location>
</feature>
<dbReference type="PROSITE" id="PS50850">
    <property type="entry name" value="MFS"/>
    <property type="match status" value="1"/>
</dbReference>
<reference evidence="9" key="1">
    <citation type="submission" date="2012-06" db="EMBL/GenBank/DDBJ databases">
        <title>The genome sequence of Coniosporium apollinis CBS 100218.</title>
        <authorList>
            <consortium name="The Broad Institute Genome Sequencing Platform"/>
            <person name="Cuomo C."/>
            <person name="Gorbushina A."/>
            <person name="Noack S."/>
            <person name="Walker B."/>
            <person name="Young S.K."/>
            <person name="Zeng Q."/>
            <person name="Gargeya S."/>
            <person name="Fitzgerald M."/>
            <person name="Haas B."/>
            <person name="Abouelleil A."/>
            <person name="Alvarado L."/>
            <person name="Arachchi H.M."/>
            <person name="Berlin A.M."/>
            <person name="Chapman S.B."/>
            <person name="Goldberg J."/>
            <person name="Griggs A."/>
            <person name="Gujja S."/>
            <person name="Hansen M."/>
            <person name="Howarth C."/>
            <person name="Imamovic A."/>
            <person name="Larimer J."/>
            <person name="McCowan C."/>
            <person name="Montmayeur A."/>
            <person name="Murphy C."/>
            <person name="Neiman D."/>
            <person name="Pearson M."/>
            <person name="Priest M."/>
            <person name="Roberts A."/>
            <person name="Saif S."/>
            <person name="Shea T."/>
            <person name="Sisk P."/>
            <person name="Sykes S."/>
            <person name="Wortman J."/>
            <person name="Nusbaum C."/>
            <person name="Birren B."/>
        </authorList>
    </citation>
    <scope>NUCLEOTIDE SEQUENCE [LARGE SCALE GENOMIC DNA]</scope>
    <source>
        <strain evidence="9">CBS 100218</strain>
    </source>
</reference>
<dbReference type="CDD" id="cd06179">
    <property type="entry name" value="MFS_TRI12_like"/>
    <property type="match status" value="1"/>
</dbReference>
<evidence type="ECO:0000256" key="5">
    <source>
        <dbReference type="ARBA" id="ARBA00023136"/>
    </source>
</evidence>
<dbReference type="Pfam" id="PF06609">
    <property type="entry name" value="TRI12"/>
    <property type="match status" value="1"/>
</dbReference>
<dbReference type="InterPro" id="IPR005829">
    <property type="entry name" value="Sugar_transporter_CS"/>
</dbReference>
<dbReference type="GO" id="GO:0005886">
    <property type="term" value="C:plasma membrane"/>
    <property type="evidence" value="ECO:0007669"/>
    <property type="project" value="TreeGrafter"/>
</dbReference>
<dbReference type="AlphaFoldDB" id="R7Z625"/>
<dbReference type="OrthoDB" id="4161376at2759"/>
<feature type="transmembrane region" description="Helical" evidence="6">
    <location>
        <begin position="248"/>
        <end position="270"/>
    </location>
</feature>